<dbReference type="Gene3D" id="1.20.120.450">
    <property type="entry name" value="dinb family like domain"/>
    <property type="match status" value="1"/>
</dbReference>
<reference evidence="2 3" key="1">
    <citation type="submission" date="2022-03" db="EMBL/GenBank/DDBJ databases">
        <title>Pseudonocardia alaer sp. nov., a novel actinomycete isolated from reed forest soil.</title>
        <authorList>
            <person name="Wang L."/>
        </authorList>
    </citation>
    <scope>NUCLEOTIDE SEQUENCE [LARGE SCALE GENOMIC DNA]</scope>
    <source>
        <strain evidence="2 3">Y-16303</strain>
    </source>
</reference>
<dbReference type="SUPFAM" id="SSF109854">
    <property type="entry name" value="DinB/YfiT-like putative metalloenzymes"/>
    <property type="match status" value="1"/>
</dbReference>
<dbReference type="Pfam" id="PF11716">
    <property type="entry name" value="MDMPI_N"/>
    <property type="match status" value="1"/>
</dbReference>
<organism evidence="2 3">
    <name type="scientific">Pseudonocardia alaniniphila</name>
    <dbReference type="NCBI Taxonomy" id="75291"/>
    <lineage>
        <taxon>Bacteria</taxon>
        <taxon>Bacillati</taxon>
        <taxon>Actinomycetota</taxon>
        <taxon>Actinomycetes</taxon>
        <taxon>Pseudonocardiales</taxon>
        <taxon>Pseudonocardiaceae</taxon>
        <taxon>Pseudonocardia</taxon>
    </lineage>
</organism>
<dbReference type="InterPro" id="IPR017517">
    <property type="entry name" value="Maleyloyr_isom"/>
</dbReference>
<dbReference type="RefSeq" id="WP_241042070.1">
    <property type="nucleotide sequence ID" value="NZ_BAAAJF010000010.1"/>
</dbReference>
<name>A0ABS9TRW8_9PSEU</name>
<dbReference type="EMBL" id="JAKXMK010000041">
    <property type="protein sequence ID" value="MCH6171262.1"/>
    <property type="molecule type" value="Genomic_DNA"/>
</dbReference>
<gene>
    <name evidence="2" type="ORF">MMF94_36650</name>
</gene>
<feature type="domain" description="Mycothiol-dependent maleylpyruvate isomerase metal-binding" evidence="1">
    <location>
        <begin position="16"/>
        <end position="70"/>
    </location>
</feature>
<dbReference type="NCBIfam" id="TIGR03086">
    <property type="entry name" value="TIGR03086 family metal-binding protein"/>
    <property type="match status" value="1"/>
</dbReference>
<proteinExistence type="predicted"/>
<dbReference type="InterPro" id="IPR017520">
    <property type="entry name" value="CHP03086"/>
</dbReference>
<protein>
    <submittedName>
        <fullName evidence="2">TIGR03086 family metal-binding protein</fullName>
    </submittedName>
</protein>
<dbReference type="InterPro" id="IPR024344">
    <property type="entry name" value="MDMPI_metal-binding"/>
</dbReference>
<evidence type="ECO:0000313" key="3">
    <source>
        <dbReference type="Proteomes" id="UP001299970"/>
    </source>
</evidence>
<dbReference type="InterPro" id="IPR034660">
    <property type="entry name" value="DinB/YfiT-like"/>
</dbReference>
<evidence type="ECO:0000313" key="2">
    <source>
        <dbReference type="EMBL" id="MCH6171262.1"/>
    </source>
</evidence>
<dbReference type="NCBIfam" id="TIGR03083">
    <property type="entry name" value="maleylpyruvate isomerase family mycothiol-dependent enzyme"/>
    <property type="match status" value="1"/>
</dbReference>
<evidence type="ECO:0000259" key="1">
    <source>
        <dbReference type="Pfam" id="PF11716"/>
    </source>
</evidence>
<dbReference type="Proteomes" id="UP001299970">
    <property type="component" value="Unassembled WGS sequence"/>
</dbReference>
<keyword evidence="3" id="KW-1185">Reference proteome</keyword>
<comment type="caution">
    <text evidence="2">The sequence shown here is derived from an EMBL/GenBank/DDBJ whole genome shotgun (WGS) entry which is preliminary data.</text>
</comment>
<accession>A0ABS9TRW8</accession>
<sequence length="195" mass="20084">MSTPFTFHLQGSLAYALDVVGRLVPGRLDDPTPCPGWDVRALVAHLTDSVTVLSGARTSRATADPDDPVPAFTEAVCLLLARLPRRASRAVGTSENPRSTAELATALGAIEVAVHGWDVARACGCTRPVPAVIAVDLLELVPALVPPGTRPGLFGAPVRVLPGAPPGDGLVAFMGRSPAWAPPAPAVADPLTGQR</sequence>